<dbReference type="Proteomes" id="UP000028868">
    <property type="component" value="Unassembled WGS sequence"/>
</dbReference>
<proteinExistence type="predicted"/>
<protein>
    <submittedName>
        <fullName evidence="1">Uncharacterized protein</fullName>
    </submittedName>
</protein>
<comment type="caution">
    <text evidence="1">The sequence shown here is derived from an EMBL/GenBank/DDBJ whole genome shotgun (WGS) entry which is preliminary data.</text>
</comment>
<reference evidence="2" key="1">
    <citation type="submission" date="2014-03" db="EMBL/GenBank/DDBJ databases">
        <authorList>
            <person name="Urmite Genomes U."/>
        </authorList>
    </citation>
    <scope>NUCLEOTIDE SEQUENCE [LARGE SCALE GENOMIC DNA]</scope>
    <source>
        <strain evidence="2">HD-03</strain>
    </source>
</reference>
<name>A0A024P9R8_9BACI</name>
<evidence type="ECO:0000313" key="2">
    <source>
        <dbReference type="Proteomes" id="UP000028868"/>
    </source>
</evidence>
<organism evidence="1 2">
    <name type="scientific">Halobacillus karajensis</name>
    <dbReference type="NCBI Taxonomy" id="195088"/>
    <lineage>
        <taxon>Bacteria</taxon>
        <taxon>Bacillati</taxon>
        <taxon>Bacillota</taxon>
        <taxon>Bacilli</taxon>
        <taxon>Bacillales</taxon>
        <taxon>Bacillaceae</taxon>
        <taxon>Halobacillus</taxon>
    </lineage>
</organism>
<reference evidence="1 2" key="2">
    <citation type="submission" date="2014-05" db="EMBL/GenBank/DDBJ databases">
        <title>Draft genome sequence of Halobacillus karajensis HK-03.</title>
        <authorList>
            <person name="Khelaifia S."/>
            <person name="Croce O."/>
            <person name="Lagier J.C."/>
            <person name="Raoult D."/>
        </authorList>
    </citation>
    <scope>NUCLEOTIDE SEQUENCE [LARGE SCALE GENOMIC DNA]</scope>
    <source>
        <strain evidence="1 2">HD-03</strain>
    </source>
</reference>
<dbReference type="EMBL" id="CCDI010000008">
    <property type="protein sequence ID" value="CDQ25675.1"/>
    <property type="molecule type" value="Genomic_DNA"/>
</dbReference>
<accession>A0A024P9R8</accession>
<gene>
    <name evidence="1" type="ORF">BN983_04032</name>
</gene>
<sequence>MVRRGTKIKVEFEGSQPDRLSYRMKEDSSIESKSLEDQVIEVSGEGKQHYLLSAEWRTEEGKFQGAKKIGFVLDVEKDKNVKEVELKNTTFTHNGESYPAVYHVNCLNETACEAPPTNGTDPYSEWKDKVNLVEVNANIGDEVKIDFPEGVPAPKRLSIQKLQGATGMQESLQNNVIEIMGDENTTITYIINAEWREEGRKTADVQFAFIVPSPSLKD</sequence>
<dbReference type="AlphaFoldDB" id="A0A024P9R8"/>
<evidence type="ECO:0000313" key="1">
    <source>
        <dbReference type="EMBL" id="CDQ25675.1"/>
    </source>
</evidence>
<keyword evidence="2" id="KW-1185">Reference proteome</keyword>